<organism evidence="1">
    <name type="scientific">marine sediment metagenome</name>
    <dbReference type="NCBI Taxonomy" id="412755"/>
    <lineage>
        <taxon>unclassified sequences</taxon>
        <taxon>metagenomes</taxon>
        <taxon>ecological metagenomes</taxon>
    </lineage>
</organism>
<sequence>MKLSQLQEAAYANQLTGAYTVNLWNPTYDSDKLTPPIFFKDRQVLLYSISRPVYGNERDSTVLGIAAFGPNPYEKVRRVVADYFGEELDEFDFGVVSLIDDKRLSKTGVSFFPPSSIDMKKLYNDIYRYLERAKQI</sequence>
<reference evidence="1" key="1">
    <citation type="journal article" date="2015" name="Nature">
        <title>Complex archaea that bridge the gap between prokaryotes and eukaryotes.</title>
        <authorList>
            <person name="Spang A."/>
            <person name="Saw J.H."/>
            <person name="Jorgensen S.L."/>
            <person name="Zaremba-Niedzwiedzka K."/>
            <person name="Martijn J."/>
            <person name="Lind A.E."/>
            <person name="van Eijk R."/>
            <person name="Schleper C."/>
            <person name="Guy L."/>
            <person name="Ettema T.J."/>
        </authorList>
    </citation>
    <scope>NUCLEOTIDE SEQUENCE</scope>
</reference>
<accession>A0A0F9JYF5</accession>
<name>A0A0F9JYF5_9ZZZZ</name>
<dbReference type="AlphaFoldDB" id="A0A0F9JYF5"/>
<comment type="caution">
    <text evidence="1">The sequence shown here is derived from an EMBL/GenBank/DDBJ whole genome shotgun (WGS) entry which is preliminary data.</text>
</comment>
<gene>
    <name evidence="1" type="ORF">LCGC14_1396730</name>
</gene>
<protein>
    <submittedName>
        <fullName evidence="1">Uncharacterized protein</fullName>
    </submittedName>
</protein>
<dbReference type="EMBL" id="LAZR01009081">
    <property type="protein sequence ID" value="KKM74789.1"/>
    <property type="molecule type" value="Genomic_DNA"/>
</dbReference>
<proteinExistence type="predicted"/>
<evidence type="ECO:0000313" key="1">
    <source>
        <dbReference type="EMBL" id="KKM74789.1"/>
    </source>
</evidence>